<proteinExistence type="predicted"/>
<name>A0AAD8YFR4_9STRA</name>
<feature type="coiled-coil region" evidence="1">
    <location>
        <begin position="824"/>
        <end position="865"/>
    </location>
</feature>
<dbReference type="Proteomes" id="UP001224775">
    <property type="component" value="Unassembled WGS sequence"/>
</dbReference>
<comment type="caution">
    <text evidence="3">The sequence shown here is derived from an EMBL/GenBank/DDBJ whole genome shotgun (WGS) entry which is preliminary data.</text>
</comment>
<protein>
    <submittedName>
        <fullName evidence="3">Uncharacterized protein</fullName>
    </submittedName>
</protein>
<keyword evidence="1" id="KW-0175">Coiled coil</keyword>
<feature type="coiled-coil region" evidence="1">
    <location>
        <begin position="451"/>
        <end position="485"/>
    </location>
</feature>
<accession>A0AAD8YFR4</accession>
<dbReference type="EMBL" id="JATAAI010000005">
    <property type="protein sequence ID" value="KAK1745716.1"/>
    <property type="molecule type" value="Genomic_DNA"/>
</dbReference>
<evidence type="ECO:0000256" key="2">
    <source>
        <dbReference type="SAM" id="MobiDB-lite"/>
    </source>
</evidence>
<feature type="coiled-coil region" evidence="1">
    <location>
        <begin position="513"/>
        <end position="786"/>
    </location>
</feature>
<sequence>MSDEPPPQDSEQQHAVEEEEEETYVGVVNPSTSEDAYDEAAELRAKLEKANHMIKTQNTAYQRAIRRAVLENDYVSKINNKLVQKVELQTREQGHSDKDLVQVQSICEDMKELITELADGKNDAEEKVRLLTSNVAKMELAMIAQEGRVEELTSSAETTEDQINKLVADKDALNSEILSLRERKDELEKEKKGVSEALAVGNQSESKDEADAVSKAALQLISEKEELAKELLKMRLSHNKTTSELQSLQKRVEDAEQANESRISELTDAKRDAEKQVEELISSVEKMEAEASAKDERVLELTSTIESKEEQNKILLADKEALDSEVLTLRQQMAELEKDMEASTEAANTANTVVNSALNEQLVESAEEKVKIQQELDNLVKEKVAGDKIMGQKFAKVEDENKRLTNSINSLMNELILVNNDVNDSVPQSDNKNDDVEKSVETKVADHLSLISALRLKLRFFRKDNEDLQKSVGEKDEKLAQMEKDLESFMTARDSELAASVSKMTAVEQAMKEERVKSEASIAERETEREEAELSKGRIIELEDQVSKLKELETDFVSNKTQLEEEVQILQSEKKSLEENEVNQRDQIEKLKDEIAGGTIKAAELEESLEKERAEIQSISEKLEKLTKDVEITIAEACATGSAATTLDDVRRMMADNANTIANVQRQVKILEDEKRDVEDTLLSVSSDRDELEEKCELADEELRELHEKLESAVGMGVAFVDKAEKYKKDVAALTTKRDAAEQLAKEYHIENEANIAKCAQLEQTIASLQQEREVLEKESKAAIVKANERLNKRMKDCDKQLTTLFPPLHPARKDNHLKFGDMISLLQKERKDVLAKIKALEEDVEAAQDESAILEQQVHILSKEVSKYAKEVSKHKRQNKDILRALNEVNVGRSDEDSDIPMDEVAVDAEVEKRLGKFKQFMYGRLSE</sequence>
<feature type="coiled-coil region" evidence="1">
    <location>
        <begin position="107"/>
        <end position="197"/>
    </location>
</feature>
<evidence type="ECO:0000313" key="3">
    <source>
        <dbReference type="EMBL" id="KAK1745716.1"/>
    </source>
</evidence>
<evidence type="ECO:0000256" key="1">
    <source>
        <dbReference type="SAM" id="Coils"/>
    </source>
</evidence>
<feature type="coiled-coil region" evidence="1">
    <location>
        <begin position="238"/>
        <end position="414"/>
    </location>
</feature>
<organism evidence="3 4">
    <name type="scientific">Skeletonema marinoi</name>
    <dbReference type="NCBI Taxonomy" id="267567"/>
    <lineage>
        <taxon>Eukaryota</taxon>
        <taxon>Sar</taxon>
        <taxon>Stramenopiles</taxon>
        <taxon>Ochrophyta</taxon>
        <taxon>Bacillariophyta</taxon>
        <taxon>Coscinodiscophyceae</taxon>
        <taxon>Thalassiosirophycidae</taxon>
        <taxon>Thalassiosirales</taxon>
        <taxon>Skeletonemataceae</taxon>
        <taxon>Skeletonema</taxon>
        <taxon>Skeletonema marinoi-dohrnii complex</taxon>
    </lineage>
</organism>
<dbReference type="AlphaFoldDB" id="A0AAD8YFR4"/>
<gene>
    <name evidence="3" type="ORF">QTG54_003640</name>
</gene>
<keyword evidence="4" id="KW-1185">Reference proteome</keyword>
<reference evidence="3" key="1">
    <citation type="submission" date="2023-06" db="EMBL/GenBank/DDBJ databases">
        <title>Survivors Of The Sea: Transcriptome response of Skeletonema marinoi to long-term dormancy.</title>
        <authorList>
            <person name="Pinder M.I.M."/>
            <person name="Kourtchenko O."/>
            <person name="Robertson E.K."/>
            <person name="Larsson T."/>
            <person name="Maumus F."/>
            <person name="Osuna-Cruz C.M."/>
            <person name="Vancaester E."/>
            <person name="Stenow R."/>
            <person name="Vandepoele K."/>
            <person name="Ploug H."/>
            <person name="Bruchert V."/>
            <person name="Godhe A."/>
            <person name="Topel M."/>
        </authorList>
    </citation>
    <scope>NUCLEOTIDE SEQUENCE</scope>
    <source>
        <strain evidence="3">R05AC</strain>
    </source>
</reference>
<feature type="region of interest" description="Disordered" evidence="2">
    <location>
        <begin position="1"/>
        <end position="38"/>
    </location>
</feature>
<evidence type="ECO:0000313" key="4">
    <source>
        <dbReference type="Proteomes" id="UP001224775"/>
    </source>
</evidence>